<dbReference type="VEuPathDB" id="MicrosporidiaDB:HERIO_2457"/>
<dbReference type="VEuPathDB" id="MicrosporidiaDB:A0H76_2081"/>
<dbReference type="Pfam" id="PF17031">
    <property type="entry name" value="DUF5101"/>
    <property type="match status" value="1"/>
</dbReference>
<organism evidence="1 2">
    <name type="scientific">Hepatospora eriocheir</name>
    <dbReference type="NCBI Taxonomy" id="1081669"/>
    <lineage>
        <taxon>Eukaryota</taxon>
        <taxon>Fungi</taxon>
        <taxon>Fungi incertae sedis</taxon>
        <taxon>Microsporidia</taxon>
        <taxon>Hepatosporidae</taxon>
        <taxon>Hepatospora</taxon>
    </lineage>
</organism>
<dbReference type="AlphaFoldDB" id="A0A1X0Q6W3"/>
<evidence type="ECO:0000313" key="2">
    <source>
        <dbReference type="Proteomes" id="UP000192356"/>
    </source>
</evidence>
<protein>
    <submittedName>
        <fullName evidence="1">Uncharacterized protein</fullName>
    </submittedName>
</protein>
<dbReference type="InterPro" id="IPR031492">
    <property type="entry name" value="DUF5101"/>
</dbReference>
<name>A0A1X0Q6W3_9MICR</name>
<dbReference type="Proteomes" id="UP000192356">
    <property type="component" value="Unassembled WGS sequence"/>
</dbReference>
<reference evidence="1 2" key="1">
    <citation type="journal article" date="2017" name="Environ. Microbiol.">
        <title>Decay of the glycolytic pathway and adaptation to intranuclear parasitism within Enterocytozoonidae microsporidia.</title>
        <authorList>
            <person name="Wiredu Boakye D."/>
            <person name="Jaroenlak P."/>
            <person name="Prachumwat A."/>
            <person name="Williams T.A."/>
            <person name="Bateman K.S."/>
            <person name="Itsathitphaisarn O."/>
            <person name="Sritunyalucksana K."/>
            <person name="Paszkiewicz K.H."/>
            <person name="Moore K.A."/>
            <person name="Stentiford G.D."/>
            <person name="Williams B.A."/>
        </authorList>
    </citation>
    <scope>NUCLEOTIDE SEQUENCE [LARGE SCALE GENOMIC DNA]</scope>
    <source>
        <strain evidence="1 2">GB1</strain>
    </source>
</reference>
<sequence>MSRPLKDKTNRKIIKEGDFKKKGDMDDRDKVIAYIENILKDSNDPNLKYDLMQCQTILEGKENQVFADTKEEFIKLLRENDKLMDTNRELTFKIDCLEDELDKFNCSKDLTENYESNDSDFNIKRSLSSKEKEFNDSESYN</sequence>
<dbReference type="OrthoDB" id="2186985at2759"/>
<gene>
    <name evidence="1" type="ORF">HERIO_2457</name>
</gene>
<comment type="caution">
    <text evidence="1">The sequence shown here is derived from an EMBL/GenBank/DDBJ whole genome shotgun (WGS) entry which is preliminary data.</text>
</comment>
<dbReference type="EMBL" id="LVKB01000288">
    <property type="protein sequence ID" value="ORD95493.1"/>
    <property type="molecule type" value="Genomic_DNA"/>
</dbReference>
<keyword evidence="2" id="KW-1185">Reference proteome</keyword>
<evidence type="ECO:0000313" key="1">
    <source>
        <dbReference type="EMBL" id="ORD95493.1"/>
    </source>
</evidence>
<proteinExistence type="predicted"/>
<accession>A0A1X0Q6W3</accession>